<sequence length="82" mass="9818">MRNSDIIQNILQEAQNSNYLINPGSNKMYGDLKKMYWWPVKAKNQVPSRLLQPIMILEWKWERVKMDFISRLPLSPRKKDAI</sequence>
<evidence type="ECO:0000313" key="1">
    <source>
        <dbReference type="EMBL" id="KAA3488093.1"/>
    </source>
</evidence>
<gene>
    <name evidence="1" type="ORF">EPI10_031873</name>
</gene>
<dbReference type="OrthoDB" id="1001619at2759"/>
<keyword evidence="2" id="KW-1185">Reference proteome</keyword>
<proteinExistence type="predicted"/>
<protein>
    <submittedName>
        <fullName evidence="1">Integrase</fullName>
    </submittedName>
</protein>
<comment type="caution">
    <text evidence="1">The sequence shown here is derived from an EMBL/GenBank/DDBJ whole genome shotgun (WGS) entry which is preliminary data.</text>
</comment>
<reference evidence="2" key="1">
    <citation type="journal article" date="2019" name="Plant Biotechnol. J.">
        <title>Genome sequencing of the Australian wild diploid species Gossypium australe highlights disease resistance and delayed gland morphogenesis.</title>
        <authorList>
            <person name="Cai Y."/>
            <person name="Cai X."/>
            <person name="Wang Q."/>
            <person name="Wang P."/>
            <person name="Zhang Y."/>
            <person name="Cai C."/>
            <person name="Xu Y."/>
            <person name="Wang K."/>
            <person name="Zhou Z."/>
            <person name="Wang C."/>
            <person name="Geng S."/>
            <person name="Li B."/>
            <person name="Dong Q."/>
            <person name="Hou Y."/>
            <person name="Wang H."/>
            <person name="Ai P."/>
            <person name="Liu Z."/>
            <person name="Yi F."/>
            <person name="Sun M."/>
            <person name="An G."/>
            <person name="Cheng J."/>
            <person name="Zhang Y."/>
            <person name="Shi Q."/>
            <person name="Xie Y."/>
            <person name="Shi X."/>
            <person name="Chang Y."/>
            <person name="Huang F."/>
            <person name="Chen Y."/>
            <person name="Hong S."/>
            <person name="Mi L."/>
            <person name="Sun Q."/>
            <person name="Zhang L."/>
            <person name="Zhou B."/>
            <person name="Peng R."/>
            <person name="Zhang X."/>
            <person name="Liu F."/>
        </authorList>
    </citation>
    <scope>NUCLEOTIDE SEQUENCE [LARGE SCALE GENOMIC DNA]</scope>
    <source>
        <strain evidence="2">cv. PA1801</strain>
    </source>
</reference>
<organism evidence="1 2">
    <name type="scientific">Gossypium australe</name>
    <dbReference type="NCBI Taxonomy" id="47621"/>
    <lineage>
        <taxon>Eukaryota</taxon>
        <taxon>Viridiplantae</taxon>
        <taxon>Streptophyta</taxon>
        <taxon>Embryophyta</taxon>
        <taxon>Tracheophyta</taxon>
        <taxon>Spermatophyta</taxon>
        <taxon>Magnoliopsida</taxon>
        <taxon>eudicotyledons</taxon>
        <taxon>Gunneridae</taxon>
        <taxon>Pentapetalae</taxon>
        <taxon>rosids</taxon>
        <taxon>malvids</taxon>
        <taxon>Malvales</taxon>
        <taxon>Malvaceae</taxon>
        <taxon>Malvoideae</taxon>
        <taxon>Gossypium</taxon>
    </lineage>
</organism>
<dbReference type="PANTHER" id="PTHR45835">
    <property type="entry name" value="YALI0A06105P"/>
    <property type="match status" value="1"/>
</dbReference>
<accession>A0A5B6X2Y5</accession>
<dbReference type="PANTHER" id="PTHR45835:SF99">
    <property type="entry name" value="CHROMO DOMAIN-CONTAINING PROTEIN-RELATED"/>
    <property type="match status" value="1"/>
</dbReference>
<dbReference type="AlphaFoldDB" id="A0A5B6X2Y5"/>
<evidence type="ECO:0000313" key="2">
    <source>
        <dbReference type="Proteomes" id="UP000325315"/>
    </source>
</evidence>
<name>A0A5B6X2Y5_9ROSI</name>
<dbReference type="Proteomes" id="UP000325315">
    <property type="component" value="Unassembled WGS sequence"/>
</dbReference>
<dbReference type="EMBL" id="SMMG02000001">
    <property type="protein sequence ID" value="KAA3488093.1"/>
    <property type="molecule type" value="Genomic_DNA"/>
</dbReference>